<evidence type="ECO:0000313" key="2">
    <source>
        <dbReference type="Proteomes" id="UP000800035"/>
    </source>
</evidence>
<gene>
    <name evidence="1" type="ORF">CC80DRAFT_284353</name>
</gene>
<dbReference type="Proteomes" id="UP000800035">
    <property type="component" value="Unassembled WGS sequence"/>
</dbReference>
<dbReference type="EMBL" id="ML976983">
    <property type="protein sequence ID" value="KAF1960056.1"/>
    <property type="molecule type" value="Genomic_DNA"/>
</dbReference>
<name>A0A6A5UB09_9PLEO</name>
<evidence type="ECO:0000313" key="1">
    <source>
        <dbReference type="EMBL" id="KAF1960056.1"/>
    </source>
</evidence>
<proteinExistence type="predicted"/>
<accession>A0A6A5UB09</accession>
<keyword evidence="2" id="KW-1185">Reference proteome</keyword>
<reference evidence="1" key="1">
    <citation type="journal article" date="2020" name="Stud. Mycol.">
        <title>101 Dothideomycetes genomes: a test case for predicting lifestyles and emergence of pathogens.</title>
        <authorList>
            <person name="Haridas S."/>
            <person name="Albert R."/>
            <person name="Binder M."/>
            <person name="Bloem J."/>
            <person name="Labutti K."/>
            <person name="Salamov A."/>
            <person name="Andreopoulos B."/>
            <person name="Baker S."/>
            <person name="Barry K."/>
            <person name="Bills G."/>
            <person name="Bluhm B."/>
            <person name="Cannon C."/>
            <person name="Castanera R."/>
            <person name="Culley D."/>
            <person name="Daum C."/>
            <person name="Ezra D."/>
            <person name="Gonzalez J."/>
            <person name="Henrissat B."/>
            <person name="Kuo A."/>
            <person name="Liang C."/>
            <person name="Lipzen A."/>
            <person name="Lutzoni F."/>
            <person name="Magnuson J."/>
            <person name="Mondo S."/>
            <person name="Nolan M."/>
            <person name="Ohm R."/>
            <person name="Pangilinan J."/>
            <person name="Park H.-J."/>
            <person name="Ramirez L."/>
            <person name="Alfaro M."/>
            <person name="Sun H."/>
            <person name="Tritt A."/>
            <person name="Yoshinaga Y."/>
            <person name="Zwiers L.-H."/>
            <person name="Turgeon B."/>
            <person name="Goodwin S."/>
            <person name="Spatafora J."/>
            <person name="Crous P."/>
            <person name="Grigoriev I."/>
        </authorList>
    </citation>
    <scope>NUCLEOTIDE SEQUENCE</scope>
    <source>
        <strain evidence="1">CBS 675.92</strain>
    </source>
</reference>
<sequence length="251" mass="28114">MVTLSSAATTCGLLLDRPDYRAQKETPIHPCSFFRSVIGISSFLSNGIVLERAKNGPVLELLTSYNIFCTRRRDPIAICLSPFLFSNVWVRLESTSWTFVSSTMLGSSYSVSSPLPVTAFSTTISVSTIFISLLLLRVGFACVSPCISVCTFATSTTSLFTSLSIPQQCLRLPPHRYSSTFLQFWLTFTIQKQCLFCSLCIPQPLDQATHCRTLRPVKLFNDPIMCMVVHLLQQFLQNSIIFDLVKLKILR</sequence>
<dbReference type="AlphaFoldDB" id="A0A6A5UB09"/>
<protein>
    <submittedName>
        <fullName evidence="1">Uncharacterized protein</fullName>
    </submittedName>
</protein>
<organism evidence="1 2">
    <name type="scientific">Byssothecium circinans</name>
    <dbReference type="NCBI Taxonomy" id="147558"/>
    <lineage>
        <taxon>Eukaryota</taxon>
        <taxon>Fungi</taxon>
        <taxon>Dikarya</taxon>
        <taxon>Ascomycota</taxon>
        <taxon>Pezizomycotina</taxon>
        <taxon>Dothideomycetes</taxon>
        <taxon>Pleosporomycetidae</taxon>
        <taxon>Pleosporales</taxon>
        <taxon>Massarineae</taxon>
        <taxon>Massarinaceae</taxon>
        <taxon>Byssothecium</taxon>
    </lineage>
</organism>